<reference evidence="3" key="1">
    <citation type="submission" date="2016-10" db="EMBL/GenBank/DDBJ databases">
        <authorList>
            <person name="Varghese N."/>
            <person name="Submissions S."/>
        </authorList>
    </citation>
    <scope>NUCLEOTIDE SEQUENCE [LARGE SCALE GENOMIC DNA]</scope>
    <source>
        <strain evidence="3">DSM 8987</strain>
    </source>
</reference>
<dbReference type="InterPro" id="IPR011322">
    <property type="entry name" value="N-reg_PII-like_a/b"/>
</dbReference>
<protein>
    <submittedName>
        <fullName evidence="2">Uncharacterized protein</fullName>
    </submittedName>
</protein>
<name>A0A1G6Z6U4_9BACT</name>
<gene>
    <name evidence="2" type="ORF">SAMN05661003_102294</name>
</gene>
<dbReference type="Pfam" id="PF02641">
    <property type="entry name" value="DUF190"/>
    <property type="match status" value="1"/>
</dbReference>
<proteinExistence type="inferred from homology"/>
<sequence length="121" mass="13381">MQRETQQLLRLFVGEDARWQHQPLHEALLELLRDQGCQGATVVKAVAGFGHHRQIHSDQLLRLSAQRPLIVEVVDRASRIEALLPLLAPMLTEGLALVVPVEVIRFVAPRAPADGRESTGG</sequence>
<keyword evidence="3" id="KW-1185">Reference proteome</keyword>
<evidence type="ECO:0000256" key="1">
    <source>
        <dbReference type="ARBA" id="ARBA00010554"/>
    </source>
</evidence>
<accession>A0A1G6Z6U4</accession>
<dbReference type="Proteomes" id="UP000243205">
    <property type="component" value="Unassembled WGS sequence"/>
</dbReference>
<comment type="similarity">
    <text evidence="1">Belongs to the UPF0166 family.</text>
</comment>
<organism evidence="2 3">
    <name type="scientific">Desulfuromonas thiophila</name>
    <dbReference type="NCBI Taxonomy" id="57664"/>
    <lineage>
        <taxon>Bacteria</taxon>
        <taxon>Pseudomonadati</taxon>
        <taxon>Thermodesulfobacteriota</taxon>
        <taxon>Desulfuromonadia</taxon>
        <taxon>Desulfuromonadales</taxon>
        <taxon>Desulfuromonadaceae</taxon>
        <taxon>Desulfuromonas</taxon>
    </lineage>
</organism>
<dbReference type="EMBL" id="FNAQ01000002">
    <property type="protein sequence ID" value="SDD97546.1"/>
    <property type="molecule type" value="Genomic_DNA"/>
</dbReference>
<dbReference type="PANTHER" id="PTHR35983">
    <property type="entry name" value="UPF0166 PROTEIN TM_0021"/>
    <property type="match status" value="1"/>
</dbReference>
<dbReference type="Gene3D" id="3.30.70.120">
    <property type="match status" value="1"/>
</dbReference>
<evidence type="ECO:0000313" key="2">
    <source>
        <dbReference type="EMBL" id="SDD97546.1"/>
    </source>
</evidence>
<dbReference type="SUPFAM" id="SSF54913">
    <property type="entry name" value="GlnB-like"/>
    <property type="match status" value="1"/>
</dbReference>
<evidence type="ECO:0000313" key="3">
    <source>
        <dbReference type="Proteomes" id="UP000243205"/>
    </source>
</evidence>
<dbReference type="AlphaFoldDB" id="A0A1G6Z6U4"/>
<dbReference type="InterPro" id="IPR003793">
    <property type="entry name" value="UPF0166"/>
</dbReference>
<dbReference type="InterPro" id="IPR015867">
    <property type="entry name" value="N-reg_PII/ATP_PRibTrfase_C"/>
</dbReference>
<dbReference type="PANTHER" id="PTHR35983:SF1">
    <property type="entry name" value="UPF0166 PROTEIN TM_0021"/>
    <property type="match status" value="1"/>
</dbReference>
<dbReference type="STRING" id="57664.SAMN05661003_102294"/>